<dbReference type="EMBL" id="MK072386">
    <property type="protein sequence ID" value="AYV83049.1"/>
    <property type="molecule type" value="Genomic_DNA"/>
</dbReference>
<proteinExistence type="predicted"/>
<protein>
    <submittedName>
        <fullName evidence="1">Uncharacterized protein</fullName>
    </submittedName>
</protein>
<gene>
    <name evidence="1" type="ORF">Hyperionvirus4_14</name>
</gene>
<name>A0A3G5ACI1_9VIRU</name>
<organism evidence="1">
    <name type="scientific">Hyperionvirus sp</name>
    <dbReference type="NCBI Taxonomy" id="2487770"/>
    <lineage>
        <taxon>Viruses</taxon>
        <taxon>Varidnaviria</taxon>
        <taxon>Bamfordvirae</taxon>
        <taxon>Nucleocytoviricota</taxon>
        <taxon>Megaviricetes</taxon>
        <taxon>Imitervirales</taxon>
        <taxon>Mimiviridae</taxon>
        <taxon>Klosneuvirinae</taxon>
    </lineage>
</organism>
<evidence type="ECO:0000313" key="1">
    <source>
        <dbReference type="EMBL" id="AYV83049.1"/>
    </source>
</evidence>
<accession>A0A3G5ACI1</accession>
<reference evidence="1" key="1">
    <citation type="submission" date="2018-10" db="EMBL/GenBank/DDBJ databases">
        <title>Hidden diversity of soil giant viruses.</title>
        <authorList>
            <person name="Schulz F."/>
            <person name="Alteio L."/>
            <person name="Goudeau D."/>
            <person name="Ryan E.M."/>
            <person name="Malmstrom R.R."/>
            <person name="Blanchard J."/>
            <person name="Woyke T."/>
        </authorList>
    </citation>
    <scope>NUCLEOTIDE SEQUENCE</scope>
    <source>
        <strain evidence="1">HYV1</strain>
    </source>
</reference>
<sequence length="163" mass="17876">MASLYEDSYAEIATIWAENPTVDKAASEAKISNTFGVQSFVPFELSFTAPPGVISPAASAPCNLVPNRKRSCETIQNVVITKMARGINHLNYPKQFTEDMKERAVALAPPLSAIAAVAVTGAVDKNAAGELIDYLPPPRRKRLIRYRDHRGRICRPPVRKPCI</sequence>